<protein>
    <submittedName>
        <fullName evidence="1">Uncharacterized protein</fullName>
    </submittedName>
</protein>
<evidence type="ECO:0000313" key="1">
    <source>
        <dbReference type="EMBL" id="OWF46467.1"/>
    </source>
</evidence>
<dbReference type="AlphaFoldDB" id="A0A210QCI8"/>
<comment type="caution">
    <text evidence="1">The sequence shown here is derived from an EMBL/GenBank/DDBJ whole genome shotgun (WGS) entry which is preliminary data.</text>
</comment>
<sequence>MDTGGPMPQATNTPMHKVKTALKAIAMKVKVATVSLKIITMAVKVIVMVQMVTIVVEDSIAVETVTDQDMDLMEEEDMGGVVAAVQAKTDLISSLSVLMFRTSNNRRSRSQCLTTQ</sequence>
<gene>
    <name evidence="1" type="ORF">KP79_PYT05213</name>
</gene>
<evidence type="ECO:0000313" key="2">
    <source>
        <dbReference type="Proteomes" id="UP000242188"/>
    </source>
</evidence>
<name>A0A210QCI8_MIZYE</name>
<dbReference type="EMBL" id="NEDP02004182">
    <property type="protein sequence ID" value="OWF46467.1"/>
    <property type="molecule type" value="Genomic_DNA"/>
</dbReference>
<reference evidence="1 2" key="1">
    <citation type="journal article" date="2017" name="Nat. Ecol. Evol.">
        <title>Scallop genome provides insights into evolution of bilaterian karyotype and development.</title>
        <authorList>
            <person name="Wang S."/>
            <person name="Zhang J."/>
            <person name="Jiao W."/>
            <person name="Li J."/>
            <person name="Xun X."/>
            <person name="Sun Y."/>
            <person name="Guo X."/>
            <person name="Huan P."/>
            <person name="Dong B."/>
            <person name="Zhang L."/>
            <person name="Hu X."/>
            <person name="Sun X."/>
            <person name="Wang J."/>
            <person name="Zhao C."/>
            <person name="Wang Y."/>
            <person name="Wang D."/>
            <person name="Huang X."/>
            <person name="Wang R."/>
            <person name="Lv J."/>
            <person name="Li Y."/>
            <person name="Zhang Z."/>
            <person name="Liu B."/>
            <person name="Lu W."/>
            <person name="Hui Y."/>
            <person name="Liang J."/>
            <person name="Zhou Z."/>
            <person name="Hou R."/>
            <person name="Li X."/>
            <person name="Liu Y."/>
            <person name="Li H."/>
            <person name="Ning X."/>
            <person name="Lin Y."/>
            <person name="Zhao L."/>
            <person name="Xing Q."/>
            <person name="Dou J."/>
            <person name="Li Y."/>
            <person name="Mao J."/>
            <person name="Guo H."/>
            <person name="Dou H."/>
            <person name="Li T."/>
            <person name="Mu C."/>
            <person name="Jiang W."/>
            <person name="Fu Q."/>
            <person name="Fu X."/>
            <person name="Miao Y."/>
            <person name="Liu J."/>
            <person name="Yu Q."/>
            <person name="Li R."/>
            <person name="Liao H."/>
            <person name="Li X."/>
            <person name="Kong Y."/>
            <person name="Jiang Z."/>
            <person name="Chourrout D."/>
            <person name="Li R."/>
            <person name="Bao Z."/>
        </authorList>
    </citation>
    <scope>NUCLEOTIDE SEQUENCE [LARGE SCALE GENOMIC DNA]</scope>
    <source>
        <strain evidence="1 2">PY_sf001</strain>
    </source>
</reference>
<organism evidence="1 2">
    <name type="scientific">Mizuhopecten yessoensis</name>
    <name type="common">Japanese scallop</name>
    <name type="synonym">Patinopecten yessoensis</name>
    <dbReference type="NCBI Taxonomy" id="6573"/>
    <lineage>
        <taxon>Eukaryota</taxon>
        <taxon>Metazoa</taxon>
        <taxon>Spiralia</taxon>
        <taxon>Lophotrochozoa</taxon>
        <taxon>Mollusca</taxon>
        <taxon>Bivalvia</taxon>
        <taxon>Autobranchia</taxon>
        <taxon>Pteriomorphia</taxon>
        <taxon>Pectinida</taxon>
        <taxon>Pectinoidea</taxon>
        <taxon>Pectinidae</taxon>
        <taxon>Mizuhopecten</taxon>
    </lineage>
</organism>
<accession>A0A210QCI8</accession>
<keyword evidence="2" id="KW-1185">Reference proteome</keyword>
<proteinExistence type="predicted"/>
<dbReference type="Proteomes" id="UP000242188">
    <property type="component" value="Unassembled WGS sequence"/>
</dbReference>